<sequence>MYPVDIEQTWHHALQVGDALLLLEEAILRCTTEQQAMLASLVAEKSLCLYYLQSDALAYGVDPAIGTALNDQEWVTLTLSADANISW</sequence>
<dbReference type="GO" id="GO:0005737">
    <property type="term" value="C:cytoplasm"/>
    <property type="evidence" value="ECO:0007669"/>
    <property type="project" value="InterPro"/>
</dbReference>
<dbReference type="EMBL" id="QUNG01000001">
    <property type="protein sequence ID" value="REG86748.1"/>
    <property type="molecule type" value="Genomic_DNA"/>
</dbReference>
<dbReference type="Pfam" id="PF04077">
    <property type="entry name" value="DsrH"/>
    <property type="match status" value="1"/>
</dbReference>
<proteinExistence type="predicted"/>
<dbReference type="AlphaFoldDB" id="A0A3E0DV18"/>
<dbReference type="GO" id="GO:0002143">
    <property type="term" value="P:tRNA wobble position uridine thiolation"/>
    <property type="evidence" value="ECO:0007669"/>
    <property type="project" value="InterPro"/>
</dbReference>
<evidence type="ECO:0000313" key="2">
    <source>
        <dbReference type="Proteomes" id="UP000256542"/>
    </source>
</evidence>
<dbReference type="InterPro" id="IPR027396">
    <property type="entry name" value="DsrEFH-like"/>
</dbReference>
<protein>
    <submittedName>
        <fullName evidence="1">tRNA 2-thiouridine synthesizing protein B</fullName>
    </submittedName>
</protein>
<dbReference type="Gene3D" id="3.40.1260.10">
    <property type="entry name" value="DsrEFH-like"/>
    <property type="match status" value="1"/>
</dbReference>
<gene>
    <name evidence="1" type="ORF">DFP81_101316</name>
</gene>
<dbReference type="Proteomes" id="UP000256542">
    <property type="component" value="Unassembled WGS sequence"/>
</dbReference>
<comment type="caution">
    <text evidence="1">The sequence shown here is derived from an EMBL/GenBank/DDBJ whole genome shotgun (WGS) entry which is preliminary data.</text>
</comment>
<keyword evidence="2" id="KW-1185">Reference proteome</keyword>
<evidence type="ECO:0000313" key="1">
    <source>
        <dbReference type="EMBL" id="REG86748.1"/>
    </source>
</evidence>
<organism evidence="1 2">
    <name type="scientific">Marinomonas pollencensis</name>
    <dbReference type="NCBI Taxonomy" id="491954"/>
    <lineage>
        <taxon>Bacteria</taxon>
        <taxon>Pseudomonadati</taxon>
        <taxon>Pseudomonadota</taxon>
        <taxon>Gammaproteobacteria</taxon>
        <taxon>Oceanospirillales</taxon>
        <taxon>Oceanospirillaceae</taxon>
        <taxon>Marinomonas</taxon>
    </lineage>
</organism>
<dbReference type="InterPro" id="IPR007215">
    <property type="entry name" value="Sulphur_relay_TusB/DsrH"/>
</dbReference>
<accession>A0A3E0DV18</accession>
<reference evidence="1 2" key="1">
    <citation type="submission" date="2018-08" db="EMBL/GenBank/DDBJ databases">
        <title>Genomic Encyclopedia of Type Strains, Phase III (KMG-III): the genomes of soil and plant-associated and newly described type strains.</title>
        <authorList>
            <person name="Whitman W."/>
        </authorList>
    </citation>
    <scope>NUCLEOTIDE SEQUENCE [LARGE SCALE GENOMIC DNA]</scope>
    <source>
        <strain evidence="1 2">CECT 7375</strain>
    </source>
</reference>
<dbReference type="SUPFAM" id="SSF75169">
    <property type="entry name" value="DsrEFH-like"/>
    <property type="match status" value="1"/>
</dbReference>
<name>A0A3E0DV18_9GAMM</name>